<sequence length="127" mass="13799">MKYSEIVEAVIAEHFLSTGNSNPFSPIEAKEIAKKVYEMMGCMFISDEKAAAAYQQAVINGLYAAVATIGQARGFETGFVSGFIGFDMSGNSTRAYEKGLHGEQGAAAWDAGRELAQANKFDINEWR</sequence>
<accession>A0A7U6J6C2</accession>
<dbReference type="EMBL" id="CP034672">
    <property type="protein sequence ID" value="AZS26347.1"/>
    <property type="molecule type" value="Genomic_DNA"/>
</dbReference>
<evidence type="ECO:0000313" key="1">
    <source>
        <dbReference type="EMBL" id="AZS26347.1"/>
    </source>
</evidence>
<name>A0A7U6J6C2_VIBAN</name>
<dbReference type="Proteomes" id="UP000256923">
    <property type="component" value="Chromosome 1"/>
</dbReference>
<dbReference type="RefSeq" id="WP_116285166.1">
    <property type="nucleotide sequence ID" value="NZ_CP034672.1"/>
</dbReference>
<evidence type="ECO:0000313" key="2">
    <source>
        <dbReference type="Proteomes" id="UP000256923"/>
    </source>
</evidence>
<protein>
    <submittedName>
        <fullName evidence="1">Uncharacterized protein</fullName>
    </submittedName>
</protein>
<organism evidence="1 2">
    <name type="scientific">Vibrio anguillarum</name>
    <name type="common">Listonella anguillarum</name>
    <dbReference type="NCBI Taxonomy" id="55601"/>
    <lineage>
        <taxon>Bacteria</taxon>
        <taxon>Pseudomonadati</taxon>
        <taxon>Pseudomonadota</taxon>
        <taxon>Gammaproteobacteria</taxon>
        <taxon>Vibrionales</taxon>
        <taxon>Vibrionaceae</taxon>
        <taxon>Vibrio</taxon>
    </lineage>
</organism>
<gene>
    <name evidence="1" type="ORF">DYL72_15695</name>
</gene>
<reference evidence="1 2" key="1">
    <citation type="submission" date="2018-12" db="EMBL/GenBank/DDBJ databases">
        <title>Characterization and Draft Genome of Vibrio anguillarum J360 Marine Pathogen Isolated from an Outbreak in Lumpfish (Cyclopterus lumpus).</title>
        <authorList>
            <person name="Vasquez J.I."/>
            <person name="Cao T."/>
            <person name="Chakraborty S."/>
            <person name="Gnanagobal H."/>
            <person name="Wescot J."/>
            <person name="Boyce D."/>
            <person name="Santander J."/>
        </authorList>
    </citation>
    <scope>NUCLEOTIDE SEQUENCE [LARGE SCALE GENOMIC DNA]</scope>
    <source>
        <strain evidence="1 2">J360</strain>
    </source>
</reference>
<dbReference type="AlphaFoldDB" id="A0A7U6J6C2"/>
<proteinExistence type="predicted"/>